<evidence type="ECO:0000313" key="1">
    <source>
        <dbReference type="EMBL" id="MFB9211813.1"/>
    </source>
</evidence>
<organism evidence="1 2">
    <name type="scientific">Echinicola jeungdonensis</name>
    <dbReference type="NCBI Taxonomy" id="709343"/>
    <lineage>
        <taxon>Bacteria</taxon>
        <taxon>Pseudomonadati</taxon>
        <taxon>Bacteroidota</taxon>
        <taxon>Cytophagia</taxon>
        <taxon>Cytophagales</taxon>
        <taxon>Cyclobacteriaceae</taxon>
        <taxon>Echinicola</taxon>
    </lineage>
</organism>
<keyword evidence="2" id="KW-1185">Reference proteome</keyword>
<reference evidence="1 2" key="1">
    <citation type="submission" date="2024-09" db="EMBL/GenBank/DDBJ databases">
        <authorList>
            <person name="Sun Q."/>
            <person name="Mori K."/>
        </authorList>
    </citation>
    <scope>NUCLEOTIDE SEQUENCE [LARGE SCALE GENOMIC DNA]</scope>
    <source>
        <strain evidence="1 2">CECT 7682</strain>
    </source>
</reference>
<evidence type="ECO:0000313" key="2">
    <source>
        <dbReference type="Proteomes" id="UP001589654"/>
    </source>
</evidence>
<comment type="caution">
    <text evidence="1">The sequence shown here is derived from an EMBL/GenBank/DDBJ whole genome shotgun (WGS) entry which is preliminary data.</text>
</comment>
<sequence>MLEYVKTILMKVSFDKKLFEKELRKGLNLLAPSELREFKDWCYKTFAKIYLAVLNKYFVKLA</sequence>
<dbReference type="EMBL" id="JBHMEW010000054">
    <property type="protein sequence ID" value="MFB9211813.1"/>
    <property type="molecule type" value="Genomic_DNA"/>
</dbReference>
<dbReference type="Proteomes" id="UP001589654">
    <property type="component" value="Unassembled WGS sequence"/>
</dbReference>
<gene>
    <name evidence="1" type="ORF">ACFFUR_08345</name>
</gene>
<proteinExistence type="predicted"/>
<name>A0ABV5J4Q3_9BACT</name>
<accession>A0ABV5J4Q3</accession>
<dbReference type="RefSeq" id="WP_290247242.1">
    <property type="nucleotide sequence ID" value="NZ_JAUFQT010000001.1"/>
</dbReference>
<protein>
    <submittedName>
        <fullName evidence="1">Uncharacterized protein</fullName>
    </submittedName>
</protein>